<evidence type="ECO:0000313" key="4">
    <source>
        <dbReference type="EMBL" id="QOY90043.1"/>
    </source>
</evidence>
<dbReference type="InterPro" id="IPR050745">
    <property type="entry name" value="Multifunctional_regulatory"/>
</dbReference>
<dbReference type="RefSeq" id="WP_194451705.1">
    <property type="nucleotide sequence ID" value="NZ_CP063849.1"/>
</dbReference>
<dbReference type="AlphaFoldDB" id="A0A7S7NUM5"/>
<dbReference type="PROSITE" id="PS50088">
    <property type="entry name" value="ANK_REPEAT"/>
    <property type="match status" value="1"/>
</dbReference>
<dbReference type="Pfam" id="PF12796">
    <property type="entry name" value="Ank_2"/>
    <property type="match status" value="1"/>
</dbReference>
<dbReference type="KEGG" id="pfer:IRI77_08845"/>
<keyword evidence="2 3" id="KW-0040">ANK repeat</keyword>
<dbReference type="Proteomes" id="UP000593892">
    <property type="component" value="Chromosome"/>
</dbReference>
<evidence type="ECO:0000256" key="2">
    <source>
        <dbReference type="ARBA" id="ARBA00023043"/>
    </source>
</evidence>
<dbReference type="SMART" id="SM00248">
    <property type="entry name" value="ANK"/>
    <property type="match status" value="5"/>
</dbReference>
<dbReference type="InterPro" id="IPR036770">
    <property type="entry name" value="Ankyrin_rpt-contain_sf"/>
</dbReference>
<dbReference type="Pfam" id="PF00023">
    <property type="entry name" value="Ank"/>
    <property type="match status" value="1"/>
</dbReference>
<dbReference type="SUPFAM" id="SSF48403">
    <property type="entry name" value="Ankyrin repeat"/>
    <property type="match status" value="1"/>
</dbReference>
<evidence type="ECO:0008006" key="6">
    <source>
        <dbReference type="Google" id="ProtNLM"/>
    </source>
</evidence>
<dbReference type="Gene3D" id="1.25.40.20">
    <property type="entry name" value="Ankyrin repeat-containing domain"/>
    <property type="match status" value="4"/>
</dbReference>
<protein>
    <recommendedName>
        <fullName evidence="6">Ankyrin</fullName>
    </recommendedName>
</protein>
<dbReference type="InterPro" id="IPR002110">
    <property type="entry name" value="Ankyrin_rpt"/>
</dbReference>
<sequence length="583" mass="63655">MTTVPAPGHPSIENLRKQAKTLKKAWQDREPTALLRIRAAHPRFASASEAELAAAPPKLTDCQLVIARESGHPSWRHLLVWAQTANQDLAHEFVSLACLCYDDPHYDHRSLHARAHTLLRKNPWLAEADIWAATSAGNAEAVRSMLASSPELVNQPGPHGWVPLICCCYSRVKPLRRAHSTLEVARVLLDHGADPNAFTMKGNADERLDQTARRFTALTGLFGGGSTGLENQPPHPRWRDLAELLLQRGADPADEEALDHGHFDKRGCLELLLRHGLTAEAPIQRSTTAHRLAAGTILGRALCLAARLGQSDTVGLLLAHSARVDEEFEGRTAWAHAMQRGHMDIARTLEAAGAVPAALEPVEQFVALCMAGEAEGVRALIAAHPGLLDQAPKNMVMRAVNSKRKEAVILALDLGFDPNWLEDNAPLHSAAWSGNEELVRTLLARGASLTLREPWYDGTAIGGAEFFAHTRLRDRLLDEPGICLFDALEFGRLDRVADILARDPKALDHPFAQCLSRPPKPEDWVTPLGRMVERGNTEAVRVLLLHGANPAVGLPDGRPLLQVARAQRFPAIVELLEQAGGSE</sequence>
<proteinExistence type="predicted"/>
<evidence type="ECO:0000256" key="1">
    <source>
        <dbReference type="ARBA" id="ARBA00022737"/>
    </source>
</evidence>
<dbReference type="PROSITE" id="PS50297">
    <property type="entry name" value="ANK_REP_REGION"/>
    <property type="match status" value="1"/>
</dbReference>
<dbReference type="PANTHER" id="PTHR24189">
    <property type="entry name" value="MYOTROPHIN"/>
    <property type="match status" value="1"/>
</dbReference>
<reference evidence="4 5" key="1">
    <citation type="submission" date="2020-10" db="EMBL/GenBank/DDBJ databases">
        <title>Complete genome sequence of Paludibaculum fermentans P105T, a facultatively anaerobic acidobacterium capable of dissimilatory Fe(III) reduction.</title>
        <authorList>
            <person name="Dedysh S.N."/>
            <person name="Beletsky A.V."/>
            <person name="Kulichevskaya I.S."/>
            <person name="Mardanov A.V."/>
            <person name="Ravin N.V."/>
        </authorList>
    </citation>
    <scope>NUCLEOTIDE SEQUENCE [LARGE SCALE GENOMIC DNA]</scope>
    <source>
        <strain evidence="4 5">P105</strain>
    </source>
</reference>
<keyword evidence="1" id="KW-0677">Repeat</keyword>
<feature type="repeat" description="ANK" evidence="3">
    <location>
        <begin position="422"/>
        <end position="454"/>
    </location>
</feature>
<dbReference type="PANTHER" id="PTHR24189:SF50">
    <property type="entry name" value="ANKYRIN REPEAT AND SOCS BOX PROTEIN 2"/>
    <property type="match status" value="1"/>
</dbReference>
<organism evidence="4 5">
    <name type="scientific">Paludibaculum fermentans</name>
    <dbReference type="NCBI Taxonomy" id="1473598"/>
    <lineage>
        <taxon>Bacteria</taxon>
        <taxon>Pseudomonadati</taxon>
        <taxon>Acidobacteriota</taxon>
        <taxon>Terriglobia</taxon>
        <taxon>Bryobacterales</taxon>
        <taxon>Bryobacteraceae</taxon>
        <taxon>Paludibaculum</taxon>
    </lineage>
</organism>
<accession>A0A7S7NUM5</accession>
<name>A0A7S7NUM5_PALFE</name>
<gene>
    <name evidence="4" type="ORF">IRI77_08845</name>
</gene>
<dbReference type="EMBL" id="CP063849">
    <property type="protein sequence ID" value="QOY90043.1"/>
    <property type="molecule type" value="Genomic_DNA"/>
</dbReference>
<evidence type="ECO:0000256" key="3">
    <source>
        <dbReference type="PROSITE-ProRule" id="PRU00023"/>
    </source>
</evidence>
<keyword evidence="5" id="KW-1185">Reference proteome</keyword>
<evidence type="ECO:0000313" key="5">
    <source>
        <dbReference type="Proteomes" id="UP000593892"/>
    </source>
</evidence>